<feature type="compositionally biased region" description="Basic and acidic residues" evidence="2">
    <location>
        <begin position="766"/>
        <end position="775"/>
    </location>
</feature>
<reference evidence="3" key="1">
    <citation type="submission" date="2022-08" db="EMBL/GenBank/DDBJ databases">
        <title>Novel sulphate-reducing endosymbionts in the free-living metamonad Anaeramoeba.</title>
        <authorList>
            <person name="Jerlstrom-Hultqvist J."/>
            <person name="Cepicka I."/>
            <person name="Gallot-Lavallee L."/>
            <person name="Salas-Leiva D."/>
            <person name="Curtis B.A."/>
            <person name="Zahonova K."/>
            <person name="Pipaliya S."/>
            <person name="Dacks J."/>
            <person name="Roger A.J."/>
        </authorList>
    </citation>
    <scope>NUCLEOTIDE SEQUENCE</scope>
    <source>
        <strain evidence="3">Busselton2</strain>
    </source>
</reference>
<keyword evidence="1" id="KW-0175">Coiled coil</keyword>
<feature type="region of interest" description="Disordered" evidence="2">
    <location>
        <begin position="529"/>
        <end position="640"/>
    </location>
</feature>
<feature type="region of interest" description="Disordered" evidence="2">
    <location>
        <begin position="1"/>
        <end position="38"/>
    </location>
</feature>
<feature type="region of interest" description="Disordered" evidence="2">
    <location>
        <begin position="324"/>
        <end position="344"/>
    </location>
</feature>
<feature type="compositionally biased region" description="Basic residues" evidence="2">
    <location>
        <begin position="296"/>
        <end position="313"/>
    </location>
</feature>
<feature type="compositionally biased region" description="Basic and acidic residues" evidence="2">
    <location>
        <begin position="599"/>
        <end position="628"/>
    </location>
</feature>
<dbReference type="Proteomes" id="UP001146793">
    <property type="component" value="Unassembled WGS sequence"/>
</dbReference>
<feature type="compositionally biased region" description="Basic residues" evidence="2">
    <location>
        <begin position="324"/>
        <end position="335"/>
    </location>
</feature>
<feature type="compositionally biased region" description="Basic and acidic residues" evidence="2">
    <location>
        <begin position="809"/>
        <end position="834"/>
    </location>
</feature>
<feature type="region of interest" description="Disordered" evidence="2">
    <location>
        <begin position="296"/>
        <end position="315"/>
    </location>
</feature>
<feature type="compositionally biased region" description="Low complexity" evidence="2">
    <location>
        <begin position="753"/>
        <end position="764"/>
    </location>
</feature>
<sequence>MTTISSPKLLSLKTTPRQKQRSTEVVLERTDSMGKQAKKKKLDRIKKDRKMLVKWAKTILKCEHFIEEDLFDASGVFLLNILNLVAPTQKLEFQRINIKTTQIQDNLKEYQQTLVDVFQYKKELLFGILEVSGHPLKAYDLFIPSLVFLKNQVEKKGQRVDLTKTTRKIRILKTDLDPNDQINTYLLKKDGNSTKKSLIIKNIWFDWEGGESGEQDQWLIPKSSSDDESDEEEREKRKIMQAKKEKKRQLEREKLMYSRNIFKKKIQREKSKIIEKAQNKTLMESIDRINDLKRNKKKKHPKFNHNHDRKQKKYKNDQKIEKIKKTKRRIKKTKKPQSNLQRKNKSQILKLEKTIKYINKKIIKLDLEIENTEDQIKINQIEFEKQKLENRHQRIEKRLDQIKNNNAQLISNNNLNLSELKHQRRKSFQIHSMNNFANENEWSQDKKDLVSLKKDKKDLNSCRRELGIIRNANKELKDKIHLISSEYEKVENLNQIQLIEKEMKMLQSQFQEQLKSIRQRESLLIDPKRNQRHYKNREKNGKKTVFKSSKIDENNKEKKNKNDMKKNEKKTINFSSTNDKNISNNKKKKNNKETIVITNDDKNKKNTNDNKKNRTDNKKYKNDKDQTYNHKKNKEHQKDTEILPLENQSKLLCKPTIIPKQKLKSSHDKEEKKQKIDDKILQMKRELLKQKNQFLKNHTNKLVQNQQEFGVNPNGDKGITNKLTDQKKILSNLEDQFKNLRDNVLEKISLQNSESSYSSFSYSDENYEHSNKESNSKSINDNDNDNDNYNDNDNVNTNSSSNNYNTNNNKKDKESENNNKFNFRETSDNKDGLHLKISNDNIDPNSDKDQENKQNDKIIFLETSTEKNNELELHSMSVRTSSDDRGEKDMEIPFLSGSDEKDFNFDGNNKNQNQNQEQKLKKKESKIKLTGTMEFTKTFKESGYHCIEPDKNSPYFDKKCARQVLRKYVKNNQDHNILETFMLINTFDEWKNLSLNAIRMGKTFRKLLNKEMGVFNRSLVESKRWCRLQTFSYPIKIDNTGNEIFRKGKLWVEKKKLYFTLEATGVFFEVKWKKKLEILINIKKKNHFLLVNAKGNHLYLKVSNSHQRRVLILTLLRFLSSKGKDKIIGKNSRAPIPTNEQIDLSVLPPLIKTKKKSRRYEINSNNLKILKTKKQVNRFIQAYHLKGKMIFLIHVVVGKLIPFHPGFFSINQNSITLTLHNKSSHEFKFSKRIKLEKISQNPRLFEIIIDEKKNKKTIKKQKTTIVAKSKLEREILINSFSFFYSKWED</sequence>
<feature type="compositionally biased region" description="Low complexity" evidence="2">
    <location>
        <begin position="575"/>
        <end position="584"/>
    </location>
</feature>
<feature type="compositionally biased region" description="Basic residues" evidence="2">
    <location>
        <begin position="237"/>
        <end position="247"/>
    </location>
</feature>
<feature type="coiled-coil region" evidence="1">
    <location>
        <begin position="459"/>
        <end position="516"/>
    </location>
</feature>
<feature type="compositionally biased region" description="Basic and acidic residues" evidence="2">
    <location>
        <begin position="845"/>
        <end position="855"/>
    </location>
</feature>
<feature type="region of interest" description="Disordered" evidence="2">
    <location>
        <begin position="752"/>
        <end position="855"/>
    </location>
</feature>
<feature type="region of interest" description="Disordered" evidence="2">
    <location>
        <begin position="871"/>
        <end position="925"/>
    </location>
</feature>
<protein>
    <submittedName>
        <fullName evidence="3">Eukaryotic translation initiation factor 2a</fullName>
    </submittedName>
</protein>
<feature type="compositionally biased region" description="Polar residues" evidence="2">
    <location>
        <begin position="1"/>
        <end position="17"/>
    </location>
</feature>
<dbReference type="GO" id="GO:0003743">
    <property type="term" value="F:translation initiation factor activity"/>
    <property type="evidence" value="ECO:0007669"/>
    <property type="project" value="UniProtKB-KW"/>
</dbReference>
<keyword evidence="3" id="KW-0648">Protein biosynthesis</keyword>
<keyword evidence="3" id="KW-0396">Initiation factor</keyword>
<feature type="compositionally biased region" description="Basic and acidic residues" evidence="2">
    <location>
        <begin position="549"/>
        <end position="571"/>
    </location>
</feature>
<evidence type="ECO:0000313" key="3">
    <source>
        <dbReference type="EMBL" id="KAJ3439969.1"/>
    </source>
</evidence>
<evidence type="ECO:0000256" key="1">
    <source>
        <dbReference type="SAM" id="Coils"/>
    </source>
</evidence>
<feature type="compositionally biased region" description="Low complexity" evidence="2">
    <location>
        <begin position="908"/>
        <end position="917"/>
    </location>
</feature>
<feature type="compositionally biased region" description="Basic residues" evidence="2">
    <location>
        <begin position="530"/>
        <end position="545"/>
    </location>
</feature>
<accession>A0AAV7ZFP4</accession>
<feature type="compositionally biased region" description="Basic and acidic residues" evidence="2">
    <location>
        <begin position="881"/>
        <end position="891"/>
    </location>
</feature>
<feature type="coiled-coil region" evidence="1">
    <location>
        <begin position="355"/>
        <end position="412"/>
    </location>
</feature>
<feature type="compositionally biased region" description="Low complexity" evidence="2">
    <location>
        <begin position="791"/>
        <end position="808"/>
    </location>
</feature>
<feature type="region of interest" description="Disordered" evidence="2">
    <location>
        <begin position="213"/>
        <end position="248"/>
    </location>
</feature>
<comment type="caution">
    <text evidence="3">The sequence shown here is derived from an EMBL/GenBank/DDBJ whole genome shotgun (WGS) entry which is preliminary data.</text>
</comment>
<organism evidence="3 4">
    <name type="scientific">Anaeramoeba flamelloides</name>
    <dbReference type="NCBI Taxonomy" id="1746091"/>
    <lineage>
        <taxon>Eukaryota</taxon>
        <taxon>Metamonada</taxon>
        <taxon>Anaeramoebidae</taxon>
        <taxon>Anaeramoeba</taxon>
    </lineage>
</organism>
<gene>
    <name evidence="3" type="ORF">M0812_16014</name>
</gene>
<proteinExistence type="predicted"/>
<dbReference type="EMBL" id="JANTQA010000032">
    <property type="protein sequence ID" value="KAJ3439969.1"/>
    <property type="molecule type" value="Genomic_DNA"/>
</dbReference>
<name>A0AAV7ZFP4_9EUKA</name>
<evidence type="ECO:0000313" key="4">
    <source>
        <dbReference type="Proteomes" id="UP001146793"/>
    </source>
</evidence>
<evidence type="ECO:0000256" key="2">
    <source>
        <dbReference type="SAM" id="MobiDB-lite"/>
    </source>
</evidence>